<accession>A0ABY7G969</accession>
<evidence type="ECO:0000313" key="2">
    <source>
        <dbReference type="EMBL" id="WAR29904.1"/>
    </source>
</evidence>
<keyword evidence="1" id="KW-1133">Transmembrane helix</keyword>
<keyword evidence="1" id="KW-0812">Transmembrane</keyword>
<feature type="non-terminal residue" evidence="2">
    <location>
        <position position="1"/>
    </location>
</feature>
<feature type="non-terminal residue" evidence="2">
    <location>
        <position position="435"/>
    </location>
</feature>
<keyword evidence="1" id="KW-0472">Membrane</keyword>
<evidence type="ECO:0000313" key="3">
    <source>
        <dbReference type="Proteomes" id="UP001164746"/>
    </source>
</evidence>
<dbReference type="EMBL" id="CP111027">
    <property type="protein sequence ID" value="WAR29904.1"/>
    <property type="molecule type" value="Genomic_DNA"/>
</dbReference>
<sequence length="435" mass="49735">NIMATAYRQTHDHPKEYFVETDTDTEDSDFDDFVCSDSGKMFQSQGSEKNDQPGKLLCEVQTEENIAEIFAEIRKEYKPTEAEWRVSNIDERKDHEAASLLDDAFESLSSEVEKSGSIEGCSSCAESVNVLDVSQFKKGQHISMPGKFGTIYQHHAIVCDVKSTSGTKAELELIHFENKDKSIRIRKGIKTYDLKNKQIYLKHYKKQSSTSVVQLLIYTFAVPAIGSGVGIPLVVLSVLLSVALKMSVNTFLRVLRNPFGKEKTKLSRPSQLSIADIVAFSYYRLEHVAIVTDILDVNERAQTARVRCIHYGLPKLLAKRQIVEEEFEMNLVNSSWHKFDVDDTTSYACEKRLSRARERVGEKRWSKTNRSDNFCHWAVVPIARWDNYAFEEVNVKEKKNKSVEPFFNKYPVYIAEELRLGDVVDYKETGVLHIK</sequence>
<keyword evidence="3" id="KW-1185">Reference proteome</keyword>
<feature type="transmembrane region" description="Helical" evidence="1">
    <location>
        <begin position="215"/>
        <end position="244"/>
    </location>
</feature>
<protein>
    <submittedName>
        <fullName evidence="2">Uncharacterized protein</fullName>
    </submittedName>
</protein>
<reference evidence="2" key="1">
    <citation type="submission" date="2022-11" db="EMBL/GenBank/DDBJ databases">
        <title>Centuries of genome instability and evolution in soft-shell clam transmissible cancer (bioRxiv).</title>
        <authorList>
            <person name="Hart S.F.M."/>
            <person name="Yonemitsu M.A."/>
            <person name="Giersch R.M."/>
            <person name="Beal B.F."/>
            <person name="Arriagada G."/>
            <person name="Davis B.W."/>
            <person name="Ostrander E.A."/>
            <person name="Goff S.P."/>
            <person name="Metzger M.J."/>
        </authorList>
    </citation>
    <scope>NUCLEOTIDE SEQUENCE</scope>
    <source>
        <strain evidence="2">MELC-2E11</strain>
        <tissue evidence="2">Siphon/mantle</tissue>
    </source>
</reference>
<dbReference type="Proteomes" id="UP001164746">
    <property type="component" value="Chromosome 16"/>
</dbReference>
<gene>
    <name evidence="2" type="ORF">MAR_003472</name>
</gene>
<name>A0ABY7G969_MYAAR</name>
<evidence type="ECO:0000256" key="1">
    <source>
        <dbReference type="SAM" id="Phobius"/>
    </source>
</evidence>
<organism evidence="2 3">
    <name type="scientific">Mya arenaria</name>
    <name type="common">Soft-shell clam</name>
    <dbReference type="NCBI Taxonomy" id="6604"/>
    <lineage>
        <taxon>Eukaryota</taxon>
        <taxon>Metazoa</taxon>
        <taxon>Spiralia</taxon>
        <taxon>Lophotrochozoa</taxon>
        <taxon>Mollusca</taxon>
        <taxon>Bivalvia</taxon>
        <taxon>Autobranchia</taxon>
        <taxon>Heteroconchia</taxon>
        <taxon>Euheterodonta</taxon>
        <taxon>Imparidentia</taxon>
        <taxon>Neoheterodontei</taxon>
        <taxon>Myida</taxon>
        <taxon>Myoidea</taxon>
        <taxon>Myidae</taxon>
        <taxon>Mya</taxon>
    </lineage>
</organism>
<proteinExistence type="predicted"/>